<reference evidence="1" key="1">
    <citation type="journal article" date="2023" name="bioRxiv">
        <title>Scaffold-level genome assemblies of two parasitoid biocontrol wasps reveal the parthenogenesis mechanism and an associated novel virus.</title>
        <authorList>
            <person name="Inwood S."/>
            <person name="Skelly J."/>
            <person name="Guhlin J."/>
            <person name="Harrop T."/>
            <person name="Goldson S."/>
            <person name="Dearden P."/>
        </authorList>
    </citation>
    <scope>NUCLEOTIDE SEQUENCE</scope>
    <source>
        <strain evidence="1">Lincoln</strain>
        <tissue evidence="1">Whole body</tissue>
    </source>
</reference>
<organism evidence="1 2">
    <name type="scientific">Microctonus hyperodae</name>
    <name type="common">Parasitoid wasp</name>
    <dbReference type="NCBI Taxonomy" id="165561"/>
    <lineage>
        <taxon>Eukaryota</taxon>
        <taxon>Metazoa</taxon>
        <taxon>Ecdysozoa</taxon>
        <taxon>Arthropoda</taxon>
        <taxon>Hexapoda</taxon>
        <taxon>Insecta</taxon>
        <taxon>Pterygota</taxon>
        <taxon>Neoptera</taxon>
        <taxon>Endopterygota</taxon>
        <taxon>Hymenoptera</taxon>
        <taxon>Apocrita</taxon>
        <taxon>Ichneumonoidea</taxon>
        <taxon>Braconidae</taxon>
        <taxon>Euphorinae</taxon>
        <taxon>Microctonus</taxon>
    </lineage>
</organism>
<accession>A0AA39FZ81</accession>
<evidence type="ECO:0000313" key="2">
    <source>
        <dbReference type="Proteomes" id="UP001168972"/>
    </source>
</evidence>
<dbReference type="Gene3D" id="3.30.420.10">
    <property type="entry name" value="Ribonuclease H-like superfamily/Ribonuclease H"/>
    <property type="match status" value="1"/>
</dbReference>
<evidence type="ECO:0000313" key="1">
    <source>
        <dbReference type="EMBL" id="KAK0178582.1"/>
    </source>
</evidence>
<reference evidence="1" key="2">
    <citation type="submission" date="2023-03" db="EMBL/GenBank/DDBJ databases">
        <authorList>
            <person name="Inwood S.N."/>
            <person name="Skelly J.G."/>
            <person name="Guhlin J."/>
            <person name="Harrop T.W.R."/>
            <person name="Goldson S.G."/>
            <person name="Dearden P.K."/>
        </authorList>
    </citation>
    <scope>NUCLEOTIDE SEQUENCE</scope>
    <source>
        <strain evidence="1">Lincoln</strain>
        <tissue evidence="1">Whole body</tissue>
    </source>
</reference>
<name>A0AA39FZ81_MICHY</name>
<comment type="caution">
    <text evidence="1">The sequence shown here is derived from an EMBL/GenBank/DDBJ whole genome shotgun (WGS) entry which is preliminary data.</text>
</comment>
<sequence length="341" mass="38944">MTIVPQFQYIVLQVSIKESDVNHTSGGAKKPLYLIQKSHQELTKDRITYLYRCFMYAVAQNRGNSKAMAYAIRCVPYDTFNGHSKREDWCGHIRDKENYDHEVISGGFEDEQLFTIIINIFEKLADNAQKFSSGASSNANESLNVTMMSKHPKSRCYSITASADFRHAYAMGSQKIQQKRRQLVKSVSYERRRNELKQNRAVLLYRREIIEGVSYESNCSLLGEPATERGEKVTSPDFGTDSDENPVVLFDLDTSWLDKNCHVLQIAAKYGNKKFDVYINPTKPIALIATSANRLINSQDDSMYHDVKVQSVLMRLALSGLLEWLKSINNKYHLAAHNLSF</sequence>
<proteinExistence type="predicted"/>
<gene>
    <name evidence="1" type="ORF">PV327_007460</name>
</gene>
<dbReference type="InterPro" id="IPR036397">
    <property type="entry name" value="RNaseH_sf"/>
</dbReference>
<protein>
    <submittedName>
        <fullName evidence="1">Uncharacterized protein</fullName>
    </submittedName>
</protein>
<dbReference type="GO" id="GO:0003676">
    <property type="term" value="F:nucleic acid binding"/>
    <property type="evidence" value="ECO:0007669"/>
    <property type="project" value="InterPro"/>
</dbReference>
<dbReference type="AlphaFoldDB" id="A0AA39FZ81"/>
<dbReference type="EMBL" id="JAQQBR010000004">
    <property type="protein sequence ID" value="KAK0178582.1"/>
    <property type="molecule type" value="Genomic_DNA"/>
</dbReference>
<keyword evidence="2" id="KW-1185">Reference proteome</keyword>
<dbReference type="Proteomes" id="UP001168972">
    <property type="component" value="Unassembled WGS sequence"/>
</dbReference>